<dbReference type="PROSITE" id="PS51007">
    <property type="entry name" value="CYTC"/>
    <property type="match status" value="1"/>
</dbReference>
<sequence>MRLSTLRPAVVFVSVTAALLTGLHAPGRAQPKDKDKVDPDHVAKMAKGTALFKASVRGILQAKCVKCHSGERVEGEFDMNTREALLKGGARGTGIVPGDHKKSLIYQLTAHQKEPHMPHERAKLPDADIARIAEWIDLGAPYDKPFIATDETAWTRKVTPAEGKKHWAYQPLLKDIQNPRPELKNPIDGFLQAKLDAAGIKPNPAADKRTLVRRAYLGLIGLPPTPEQVDQFLKDDSPGAFAKVVDGLLASPHFGEKQARHWLDLVRFAESHGFEHDYDRPTAYHYRDFVIKALNADLPFDTFAKWQLAGDEIRPNDPLALMATGYLAAGVHSTQITKNEVEKHRYDELDDVLGNIGTTFLGLTVGCARCHDHKYDAIPARDYYRMLAAFTTTVRTEVDLDLEPEKYATAKATFDAEHKRFTDALAQFEAEQLPARFAAWEKDRAGKPLPASGWVLPKVAASKSAGGATLVTQADGSVLVSGKNPTTETLTFELVTDLESIRSLRVEALTHPSLVKGGPGRATNGNFALSDVRVLAEPVNPKDAPPVRVKLTGARATFEQKGLPVSAAIDDNTTSAWAVDPQFGKDHAAAFDFEKPVEFRGGTKLTVTLAFNNNTGHGMGRPRFSVSASKKPELTAAATAEAVRTALALPADKRAPEQAATLLRWYAPQDAEYLKLQKDERDHLAKAPKPNKVKALVSSEGLPAIRLHTQGDDFLKETHFLRRGDPGQKSGVASVAFLQTLMPDAEAQTRWVKPAPAGSRLSYQRTAFANWLTDTDGGAGHLLARVIVNRLWAEHFGRGLVATVSDFGTRGDPPSHPELLDFLAGELIRNGWKLKPIHKLILTSAAYQQSSARDEAKAKLDPENKLVWRQPVRRLQAEVIRDSILAVGGRLNTTMYGPGTLSEESPRRSIYFTMKRSKLIPSLVVFDAPDGTTGVGERPSTTVAPQSLHLMNNPHVRAAAHGLAKRAAGAGNATDAEAVTRAYTIALGRAPTKDELADAVAFLKGHTGTAREAALADLCQVLFCLNEFLNAE</sequence>
<dbReference type="Proteomes" id="UP000503447">
    <property type="component" value="Chromosome"/>
</dbReference>
<dbReference type="GO" id="GO:0009055">
    <property type="term" value="F:electron transfer activity"/>
    <property type="evidence" value="ECO:0007669"/>
    <property type="project" value="InterPro"/>
</dbReference>
<dbReference type="InterPro" id="IPR022655">
    <property type="entry name" value="DUF1553"/>
</dbReference>
<evidence type="ECO:0000313" key="7">
    <source>
        <dbReference type="Proteomes" id="UP000503447"/>
    </source>
</evidence>
<dbReference type="GO" id="GO:0020037">
    <property type="term" value="F:heme binding"/>
    <property type="evidence" value="ECO:0007669"/>
    <property type="project" value="InterPro"/>
</dbReference>
<gene>
    <name evidence="6" type="ORF">FTUN_5791</name>
</gene>
<dbReference type="Pfam" id="PF07587">
    <property type="entry name" value="PSD1"/>
    <property type="match status" value="1"/>
</dbReference>
<organism evidence="6 7">
    <name type="scientific">Frigoriglobus tundricola</name>
    <dbReference type="NCBI Taxonomy" id="2774151"/>
    <lineage>
        <taxon>Bacteria</taxon>
        <taxon>Pseudomonadati</taxon>
        <taxon>Planctomycetota</taxon>
        <taxon>Planctomycetia</taxon>
        <taxon>Gemmatales</taxon>
        <taxon>Gemmataceae</taxon>
        <taxon>Frigoriglobus</taxon>
    </lineage>
</organism>
<dbReference type="Pfam" id="PF07583">
    <property type="entry name" value="PSCyt2"/>
    <property type="match status" value="1"/>
</dbReference>
<reference evidence="7" key="1">
    <citation type="submission" date="2020-05" db="EMBL/GenBank/DDBJ databases">
        <title>Frigoriglobus tundricola gen. nov., sp. nov., a psychrotolerant cellulolytic planctomycete of the family Gemmataceae with two divergent copies of 16S rRNA gene.</title>
        <authorList>
            <person name="Kulichevskaya I.S."/>
            <person name="Ivanova A.A."/>
            <person name="Naumoff D.G."/>
            <person name="Beletsky A.V."/>
            <person name="Rijpstra W.I.C."/>
            <person name="Sinninghe Damste J.S."/>
            <person name="Mardanov A.V."/>
            <person name="Ravin N.V."/>
            <person name="Dedysh S.N."/>
        </authorList>
    </citation>
    <scope>NUCLEOTIDE SEQUENCE [LARGE SCALE GENOMIC DNA]</scope>
    <source>
        <strain evidence="7">PL17</strain>
    </source>
</reference>
<dbReference type="PANTHER" id="PTHR35889:SF3">
    <property type="entry name" value="F-BOX DOMAIN-CONTAINING PROTEIN"/>
    <property type="match status" value="1"/>
</dbReference>
<dbReference type="InterPro" id="IPR009056">
    <property type="entry name" value="Cyt_c-like_dom"/>
</dbReference>
<dbReference type="PANTHER" id="PTHR35889">
    <property type="entry name" value="CYCLOINULO-OLIGOSACCHARIDE FRUCTANOTRANSFERASE-RELATED"/>
    <property type="match status" value="1"/>
</dbReference>
<dbReference type="RefSeq" id="WP_171473440.1">
    <property type="nucleotide sequence ID" value="NZ_CP053452.2"/>
</dbReference>
<protein>
    <recommendedName>
        <fullName evidence="5">Cytochrome c domain-containing protein</fullName>
    </recommendedName>
</protein>
<dbReference type="InterPro" id="IPR011429">
    <property type="entry name" value="Cyt_c_Planctomycete-type"/>
</dbReference>
<keyword evidence="7" id="KW-1185">Reference proteome</keyword>
<proteinExistence type="predicted"/>
<accession>A0A6M5YXI6</accession>
<dbReference type="Pfam" id="PF07635">
    <property type="entry name" value="PSCyt1"/>
    <property type="match status" value="1"/>
</dbReference>
<keyword evidence="2 4" id="KW-0479">Metal-binding</keyword>
<dbReference type="SUPFAM" id="SSF46626">
    <property type="entry name" value="Cytochrome c"/>
    <property type="match status" value="1"/>
</dbReference>
<keyword evidence="3 4" id="KW-0408">Iron</keyword>
<dbReference type="InterPro" id="IPR011444">
    <property type="entry name" value="DUF1549"/>
</dbReference>
<evidence type="ECO:0000313" key="6">
    <source>
        <dbReference type="EMBL" id="QJW98210.1"/>
    </source>
</evidence>
<keyword evidence="1 4" id="KW-0349">Heme</keyword>
<dbReference type="InterPro" id="IPR036909">
    <property type="entry name" value="Cyt_c-like_dom_sf"/>
</dbReference>
<name>A0A6M5YXI6_9BACT</name>
<dbReference type="AlphaFoldDB" id="A0A6M5YXI6"/>
<feature type="domain" description="Cytochrome c" evidence="5">
    <location>
        <begin position="43"/>
        <end position="140"/>
    </location>
</feature>
<evidence type="ECO:0000256" key="1">
    <source>
        <dbReference type="ARBA" id="ARBA00022617"/>
    </source>
</evidence>
<evidence type="ECO:0000259" key="5">
    <source>
        <dbReference type="PROSITE" id="PS51007"/>
    </source>
</evidence>
<evidence type="ECO:0000256" key="2">
    <source>
        <dbReference type="ARBA" id="ARBA00022723"/>
    </source>
</evidence>
<dbReference type="EMBL" id="CP053452">
    <property type="protein sequence ID" value="QJW98210.1"/>
    <property type="molecule type" value="Genomic_DNA"/>
</dbReference>
<evidence type="ECO:0000256" key="4">
    <source>
        <dbReference type="PROSITE-ProRule" id="PRU00433"/>
    </source>
</evidence>
<dbReference type="KEGG" id="ftj:FTUN_5791"/>
<dbReference type="GO" id="GO:0046872">
    <property type="term" value="F:metal ion binding"/>
    <property type="evidence" value="ECO:0007669"/>
    <property type="project" value="UniProtKB-KW"/>
</dbReference>
<evidence type="ECO:0000256" key="3">
    <source>
        <dbReference type="ARBA" id="ARBA00023004"/>
    </source>
</evidence>